<dbReference type="GO" id="GO:0016616">
    <property type="term" value="F:oxidoreductase activity, acting on the CH-OH group of donors, NAD or NADP as acceptor"/>
    <property type="evidence" value="ECO:0000318"/>
    <property type="project" value="GO_Central"/>
</dbReference>
<dbReference type="STRING" id="284811.Q759K7"/>
<evidence type="ECO:0000313" key="2">
    <source>
        <dbReference type="Proteomes" id="UP000000591"/>
    </source>
</evidence>
<keyword evidence="2" id="KW-1185">Reference proteome</keyword>
<dbReference type="eggNOG" id="ENOG502S2NP">
    <property type="taxonomic scope" value="Eukaryota"/>
</dbReference>
<dbReference type="SUPFAM" id="SSF51735">
    <property type="entry name" value="NAD(P)-binding Rossmann-fold domains"/>
    <property type="match status" value="1"/>
</dbReference>
<gene>
    <name evidence="1" type="ORF">AGOS_ADR270C</name>
</gene>
<reference evidence="2" key="2">
    <citation type="journal article" date="2013" name="G3 (Bethesda)">
        <title>Genomes of Ashbya fungi isolated from insects reveal four mating-type loci, numerous translocations, lack of transposons, and distinct gene duplications.</title>
        <authorList>
            <person name="Dietrich F.S."/>
            <person name="Voegeli S."/>
            <person name="Kuo S."/>
            <person name="Philippsen P."/>
        </authorList>
    </citation>
    <scope>GENOME REANNOTATION</scope>
    <source>
        <strain evidence="2">ATCC 10895 / CBS 109.51 / FGSC 9923 / NRRL Y-1056</strain>
    </source>
</reference>
<accession>Q759K7</accession>
<dbReference type="EMBL" id="AE016817">
    <property type="protein sequence ID" value="AAS52190.2"/>
    <property type="molecule type" value="Genomic_DNA"/>
</dbReference>
<dbReference type="RefSeq" id="NP_984366.2">
    <property type="nucleotide sequence ID" value="NM_209719.2"/>
</dbReference>
<evidence type="ECO:0000313" key="1">
    <source>
        <dbReference type="EMBL" id="AAS52190.2"/>
    </source>
</evidence>
<reference evidence="1 2" key="1">
    <citation type="journal article" date="2004" name="Science">
        <title>The Ashbya gossypii genome as a tool for mapping the ancient Saccharomyces cerevisiae genome.</title>
        <authorList>
            <person name="Dietrich F.S."/>
            <person name="Voegeli S."/>
            <person name="Brachat S."/>
            <person name="Lerch A."/>
            <person name="Gates K."/>
            <person name="Steiner S."/>
            <person name="Mohr C."/>
            <person name="Pohlmann R."/>
            <person name="Luedi P."/>
            <person name="Choi S."/>
            <person name="Wing R.A."/>
            <person name="Flavier A."/>
            <person name="Gaffney T.D."/>
            <person name="Philippsen P."/>
        </authorList>
    </citation>
    <scope>NUCLEOTIDE SEQUENCE [LARGE SCALE GENOMIC DNA]</scope>
    <source>
        <strain evidence="2">ATCC 10895 / CBS 109.51 / FGSC 9923 / NRRL Y-1056</strain>
    </source>
</reference>
<dbReference type="InterPro" id="IPR036291">
    <property type="entry name" value="NAD(P)-bd_dom_sf"/>
</dbReference>
<dbReference type="Proteomes" id="UP000000591">
    <property type="component" value="Chromosome IV"/>
</dbReference>
<proteinExistence type="predicted"/>
<dbReference type="OMA" id="RAYEPWW"/>
<dbReference type="HOGENOM" id="CLU_064112_0_0_1"/>
<sequence length="374" mass="42010">MIEACLGTLMKHAYRYTSLVNDAVGPGKSLESGKDAVLILGGSSSTFGVELCKALLREGTTVVNLDTADLVKWRAPQQRRARARTPRARSAGNVPRRAAAGRYHFIHCRSLTNKNDVLASLRMVLLGHFGISIFINNVNEGLFDFMQGSIHAQAAQGPSDLMDRSFLQGSQELFQQLLNSNLINVMLSVKFFLNQLVPQTIELAQREHLTPGFYIVNVTNTLSLHAPAFTGYYATSKAGLNQFHESLTSELSLYDKCRIKTLLAFLPFLSTHTADETHWADSARILVRALKLGRTGDVSLAFPARRLSCARMLTFSYPVRFWRAYEPWWWEKQLVASTNGYPRLVQSTWFAPNARRCIHRTLVTWFGATKSFFD</sequence>
<dbReference type="PANTHER" id="PTHR24322:SF744">
    <property type="entry name" value="OXIDOREDUCTASE-LIKE PROTEIN SRL4"/>
    <property type="match status" value="1"/>
</dbReference>
<organism evidence="1 2">
    <name type="scientific">Eremothecium gossypii (strain ATCC 10895 / CBS 109.51 / FGSC 9923 / NRRL Y-1056)</name>
    <name type="common">Yeast</name>
    <name type="synonym">Ashbya gossypii</name>
    <dbReference type="NCBI Taxonomy" id="284811"/>
    <lineage>
        <taxon>Eukaryota</taxon>
        <taxon>Fungi</taxon>
        <taxon>Dikarya</taxon>
        <taxon>Ascomycota</taxon>
        <taxon>Saccharomycotina</taxon>
        <taxon>Saccharomycetes</taxon>
        <taxon>Saccharomycetales</taxon>
        <taxon>Saccharomycetaceae</taxon>
        <taxon>Eremothecium</taxon>
    </lineage>
</organism>
<dbReference type="KEGG" id="ago:AGOS_ADR270C"/>
<name>Q759K7_EREGS</name>
<dbReference type="AlphaFoldDB" id="Q759K7"/>
<protein>
    <submittedName>
        <fullName evidence="1">ADR270Cp</fullName>
    </submittedName>
</protein>
<dbReference type="InParanoid" id="Q759K7"/>
<dbReference type="FunCoup" id="Q759K7">
    <property type="interactions" value="32"/>
</dbReference>
<dbReference type="GeneID" id="4620528"/>
<dbReference type="OrthoDB" id="10253736at2759"/>
<dbReference type="Gene3D" id="3.40.50.720">
    <property type="entry name" value="NAD(P)-binding Rossmann-like Domain"/>
    <property type="match status" value="1"/>
</dbReference>
<dbReference type="PANTHER" id="PTHR24322">
    <property type="entry name" value="PKSB"/>
    <property type="match status" value="1"/>
</dbReference>